<proteinExistence type="predicted"/>
<dbReference type="GeneID" id="25399866"/>
<dbReference type="AlphaFoldDB" id="A0A429FZQ0"/>
<dbReference type="Proteomes" id="UP000278149">
    <property type="component" value="Unassembled WGS sequence"/>
</dbReference>
<sequence length="63" mass="7643">MLKFLTAKRCANCGRIIRGKGLEWRGKHFCSKRCKREYREKHRVKRKGIFLPRDTFDAIYGRR</sequence>
<reference evidence="1 2" key="1">
    <citation type="submission" date="2018-10" db="EMBL/GenBank/DDBJ databases">
        <title>Co-occurring genomic capacity for anaerobic methane metabolism and dissimilatory sulfite reduction discovered in the Korarchaeota.</title>
        <authorList>
            <person name="Mckay L.J."/>
            <person name="Dlakic M."/>
            <person name="Fields M.W."/>
            <person name="Delmont T.O."/>
            <person name="Eren A.M."/>
            <person name="Jay Z.J."/>
            <person name="Klingelsmith K.B."/>
            <person name="Rusch D.B."/>
            <person name="Inskeep W.P."/>
        </authorList>
    </citation>
    <scope>NUCLEOTIDE SEQUENCE [LARGE SCALE GENOMIC DNA]</scope>
    <source>
        <strain evidence="1 2">WS</strain>
    </source>
</reference>
<evidence type="ECO:0000313" key="1">
    <source>
        <dbReference type="EMBL" id="RSN67053.1"/>
    </source>
</evidence>
<dbReference type="EMBL" id="RCOR01000050">
    <property type="protein sequence ID" value="RSN67053.1"/>
    <property type="molecule type" value="Genomic_DNA"/>
</dbReference>
<evidence type="ECO:0008006" key="3">
    <source>
        <dbReference type="Google" id="ProtNLM"/>
    </source>
</evidence>
<comment type="caution">
    <text evidence="1">The sequence shown here is derived from an EMBL/GenBank/DDBJ whole genome shotgun (WGS) entry which is preliminary data.</text>
</comment>
<protein>
    <recommendedName>
        <fullName evidence="3">DUF2116 family Zn-ribbon domain-containing protein</fullName>
    </recommendedName>
</protein>
<organism evidence="1 2">
    <name type="scientific">Candidatus Korarchaeum cryptofilum</name>
    <dbReference type="NCBI Taxonomy" id="498846"/>
    <lineage>
        <taxon>Archaea</taxon>
        <taxon>Thermoproteota</taxon>
        <taxon>Candidatus Korarchaeia</taxon>
        <taxon>Candidatus Korarchaeales</taxon>
        <taxon>Candidatus Korarchaeaceae</taxon>
        <taxon>Candidatus Korarchaeum</taxon>
    </lineage>
</organism>
<name>A0A429FZQ0_9CREN</name>
<dbReference type="RefSeq" id="WP_052568128.1">
    <property type="nucleotide sequence ID" value="NZ_RCOR01000050.1"/>
</dbReference>
<accession>A0A429FZQ0</accession>
<gene>
    <name evidence="1" type="ORF">D9Q81_09245</name>
</gene>
<evidence type="ECO:0000313" key="2">
    <source>
        <dbReference type="Proteomes" id="UP000278149"/>
    </source>
</evidence>